<feature type="region of interest" description="Disordered" evidence="4">
    <location>
        <begin position="25"/>
        <end position="92"/>
    </location>
</feature>
<name>A0A183B3J3_9TREM</name>
<keyword evidence="2" id="KW-0804">Transcription</keyword>
<evidence type="ECO:0000313" key="6">
    <source>
        <dbReference type="Proteomes" id="UP000272942"/>
    </source>
</evidence>
<dbReference type="OrthoDB" id="4703at2759"/>
<dbReference type="PANTHER" id="PTHR15052">
    <property type="entry name" value="RNA POLYMERASE III TRANSCRIPTION INITIATION FACTOR COMPLEX SUBUNIT"/>
    <property type="match status" value="1"/>
</dbReference>
<comment type="subcellular location">
    <subcellularLocation>
        <location evidence="1">Nucleus</location>
    </subcellularLocation>
</comment>
<organism evidence="7">
    <name type="scientific">Echinostoma caproni</name>
    <dbReference type="NCBI Taxonomy" id="27848"/>
    <lineage>
        <taxon>Eukaryota</taxon>
        <taxon>Metazoa</taxon>
        <taxon>Spiralia</taxon>
        <taxon>Lophotrochozoa</taxon>
        <taxon>Platyhelminthes</taxon>
        <taxon>Trematoda</taxon>
        <taxon>Digenea</taxon>
        <taxon>Plagiorchiida</taxon>
        <taxon>Echinostomata</taxon>
        <taxon>Echinostomatoidea</taxon>
        <taxon>Echinostomatidae</taxon>
        <taxon>Echinostoma</taxon>
    </lineage>
</organism>
<dbReference type="SUPFAM" id="SSF82171">
    <property type="entry name" value="DPP6 N-terminal domain-like"/>
    <property type="match status" value="1"/>
</dbReference>
<dbReference type="InterPro" id="IPR052416">
    <property type="entry name" value="GTF3C_component"/>
</dbReference>
<reference evidence="5 6" key="2">
    <citation type="submission" date="2018-11" db="EMBL/GenBank/DDBJ databases">
        <authorList>
            <consortium name="Pathogen Informatics"/>
        </authorList>
    </citation>
    <scope>NUCLEOTIDE SEQUENCE [LARGE SCALE GENOMIC DNA]</scope>
    <source>
        <strain evidence="5 6">Egypt</strain>
    </source>
</reference>
<dbReference type="EMBL" id="UZAN01055935">
    <property type="protein sequence ID" value="VDP91050.1"/>
    <property type="molecule type" value="Genomic_DNA"/>
</dbReference>
<dbReference type="AlphaFoldDB" id="A0A183B3J3"/>
<sequence length="305" mass="33086">MGEPRRSVRSSAKACLKALSGIAKQLESEDDIDKDGSDGSSAGFQPSQSSSSESESSLSEESTEGTQSPTMPDEPSDSSVSSIKGMRSSGQENETYLSAAMQRSINNKLLFVGGLVQALSWSPSRTSPDASHSMDSCGATVDTVYLAISTLPSPDTRIFYTDSFTTHSGLIQVWDCGKICLKSPPADWAPTPHLFIAHNWGHVLDLCWLPMSVILVHSRRTPPVDQFPPGEVRILFDPFPQINRVGGHLIAACQDGIVRVFAVSRLKLDQVHFMNRGKLPLYTLKEGMSVNLSISPDGKFAQTRI</sequence>
<evidence type="ECO:0000313" key="7">
    <source>
        <dbReference type="WBParaSite" id="ECPE_0001381801-mRNA-1"/>
    </source>
</evidence>
<gene>
    <name evidence="5" type="ORF">ECPE_LOCUS13778</name>
</gene>
<dbReference type="WBParaSite" id="ECPE_0001381801-mRNA-1">
    <property type="protein sequence ID" value="ECPE_0001381801-mRNA-1"/>
    <property type="gene ID" value="ECPE_0001381801"/>
</dbReference>
<evidence type="ECO:0000256" key="2">
    <source>
        <dbReference type="ARBA" id="ARBA00023163"/>
    </source>
</evidence>
<evidence type="ECO:0000313" key="5">
    <source>
        <dbReference type="EMBL" id="VDP91050.1"/>
    </source>
</evidence>
<protein>
    <submittedName>
        <fullName evidence="7">WD_REPEATS_REGION domain-containing protein</fullName>
    </submittedName>
</protein>
<proteinExistence type="predicted"/>
<dbReference type="GO" id="GO:0005634">
    <property type="term" value="C:nucleus"/>
    <property type="evidence" value="ECO:0007669"/>
    <property type="project" value="UniProtKB-SubCell"/>
</dbReference>
<dbReference type="GO" id="GO:0006383">
    <property type="term" value="P:transcription by RNA polymerase III"/>
    <property type="evidence" value="ECO:0007669"/>
    <property type="project" value="TreeGrafter"/>
</dbReference>
<evidence type="ECO:0000256" key="1">
    <source>
        <dbReference type="ARBA" id="ARBA00004123"/>
    </source>
</evidence>
<evidence type="ECO:0000256" key="3">
    <source>
        <dbReference type="ARBA" id="ARBA00023242"/>
    </source>
</evidence>
<feature type="compositionally biased region" description="Polar residues" evidence="4">
    <location>
        <begin position="77"/>
        <end position="92"/>
    </location>
</feature>
<keyword evidence="3" id="KW-0539">Nucleus</keyword>
<dbReference type="GO" id="GO:0000127">
    <property type="term" value="C:transcription factor TFIIIC complex"/>
    <property type="evidence" value="ECO:0007669"/>
    <property type="project" value="TreeGrafter"/>
</dbReference>
<dbReference type="Proteomes" id="UP000272942">
    <property type="component" value="Unassembled WGS sequence"/>
</dbReference>
<keyword evidence="6" id="KW-1185">Reference proteome</keyword>
<evidence type="ECO:0000256" key="4">
    <source>
        <dbReference type="SAM" id="MobiDB-lite"/>
    </source>
</evidence>
<dbReference type="PANTHER" id="PTHR15052:SF2">
    <property type="entry name" value="GENERAL TRANSCRIPTION FACTOR 3C POLYPEPTIDE 2"/>
    <property type="match status" value="1"/>
</dbReference>
<reference evidence="7" key="1">
    <citation type="submission" date="2016-06" db="UniProtKB">
        <authorList>
            <consortium name="WormBaseParasite"/>
        </authorList>
    </citation>
    <scope>IDENTIFICATION</scope>
</reference>
<feature type="compositionally biased region" description="Low complexity" evidence="4">
    <location>
        <begin position="38"/>
        <end position="68"/>
    </location>
</feature>
<accession>A0A183B3J3</accession>